<keyword evidence="1" id="KW-0472">Membrane</keyword>
<sequence length="121" mass="12279">MPSPPPAKPVEAAPGLSWTGIIGGLLGFAPLAAVGIEFLVDPPDEGRALAAMPLAMSVVYLPAIWASVKATPRRQAVLRGVVAASIAMVFVSLPFLGATLAVVLVPATALLAIAGRLVFGR</sequence>
<feature type="transmembrane region" description="Helical" evidence="1">
    <location>
        <begin position="101"/>
        <end position="119"/>
    </location>
</feature>
<protein>
    <recommendedName>
        <fullName evidence="3">Major facilitator superfamily (MFS) profile domain-containing protein</fullName>
    </recommendedName>
</protein>
<organism evidence="2">
    <name type="scientific">marine sediment metagenome</name>
    <dbReference type="NCBI Taxonomy" id="412755"/>
    <lineage>
        <taxon>unclassified sequences</taxon>
        <taxon>metagenomes</taxon>
        <taxon>ecological metagenomes</taxon>
    </lineage>
</organism>
<feature type="transmembrane region" description="Helical" evidence="1">
    <location>
        <begin position="48"/>
        <end position="65"/>
    </location>
</feature>
<accession>X0XWJ6</accession>
<evidence type="ECO:0000256" key="1">
    <source>
        <dbReference type="SAM" id="Phobius"/>
    </source>
</evidence>
<feature type="transmembrane region" description="Helical" evidence="1">
    <location>
        <begin position="12"/>
        <end position="36"/>
    </location>
</feature>
<dbReference type="EMBL" id="BARS01054323">
    <property type="protein sequence ID" value="GAG47740.1"/>
    <property type="molecule type" value="Genomic_DNA"/>
</dbReference>
<dbReference type="AlphaFoldDB" id="X0XWJ6"/>
<comment type="caution">
    <text evidence="2">The sequence shown here is derived from an EMBL/GenBank/DDBJ whole genome shotgun (WGS) entry which is preliminary data.</text>
</comment>
<gene>
    <name evidence="2" type="ORF">S01H1_80444</name>
</gene>
<evidence type="ECO:0000313" key="2">
    <source>
        <dbReference type="EMBL" id="GAG47740.1"/>
    </source>
</evidence>
<feature type="transmembrane region" description="Helical" evidence="1">
    <location>
        <begin position="77"/>
        <end position="95"/>
    </location>
</feature>
<evidence type="ECO:0008006" key="3">
    <source>
        <dbReference type="Google" id="ProtNLM"/>
    </source>
</evidence>
<proteinExistence type="predicted"/>
<reference evidence="2" key="1">
    <citation type="journal article" date="2014" name="Front. Microbiol.">
        <title>High frequency of phylogenetically diverse reductive dehalogenase-homologous genes in deep subseafloor sedimentary metagenomes.</title>
        <authorList>
            <person name="Kawai M."/>
            <person name="Futagami T."/>
            <person name="Toyoda A."/>
            <person name="Takaki Y."/>
            <person name="Nishi S."/>
            <person name="Hori S."/>
            <person name="Arai W."/>
            <person name="Tsubouchi T."/>
            <person name="Morono Y."/>
            <person name="Uchiyama I."/>
            <person name="Ito T."/>
            <person name="Fujiyama A."/>
            <person name="Inagaki F."/>
            <person name="Takami H."/>
        </authorList>
    </citation>
    <scope>NUCLEOTIDE SEQUENCE</scope>
    <source>
        <strain evidence="2">Expedition CK06-06</strain>
    </source>
</reference>
<name>X0XWJ6_9ZZZZ</name>
<keyword evidence="1" id="KW-0812">Transmembrane</keyword>
<keyword evidence="1" id="KW-1133">Transmembrane helix</keyword>